<organism evidence="3">
    <name type="scientific">Schistocephalus solidus</name>
    <name type="common">Tapeworm</name>
    <dbReference type="NCBI Taxonomy" id="70667"/>
    <lineage>
        <taxon>Eukaryota</taxon>
        <taxon>Metazoa</taxon>
        <taxon>Spiralia</taxon>
        <taxon>Lophotrochozoa</taxon>
        <taxon>Platyhelminthes</taxon>
        <taxon>Cestoda</taxon>
        <taxon>Eucestoda</taxon>
        <taxon>Diphyllobothriidea</taxon>
        <taxon>Diphyllobothriidae</taxon>
        <taxon>Schistocephalus</taxon>
    </lineage>
</organism>
<dbReference type="Proteomes" id="UP000275846">
    <property type="component" value="Unassembled WGS sequence"/>
</dbReference>
<sequence>MYFFDVRDDALLDRLANRLANLSDADEDSSMENCWCQLRNTVHSNTLNILGHTSRQHHEGFGNNDAGIHTLLAEKNRLHKAYVDHPTDATIANFYRSHYLVQQRLREMQGTWMICKVEEIQGYVDHKEWKKFFAEMKAVYGPHVKGAAILLSADGTTLLTERTQILKYSAEHFRSILNRPSTISDFAINRMPQVENKAGPDHLLSLQETIRAVQ</sequence>
<dbReference type="AlphaFoldDB" id="A0A183T6M6"/>
<protein>
    <submittedName>
        <fullName evidence="3">Robl_LC7 domain-containing protein</fullName>
    </submittedName>
</protein>
<keyword evidence="2" id="KW-1185">Reference proteome</keyword>
<evidence type="ECO:0000313" key="1">
    <source>
        <dbReference type="EMBL" id="VDL98509.1"/>
    </source>
</evidence>
<dbReference type="OrthoDB" id="6144240at2759"/>
<accession>A0A183T6M6</accession>
<evidence type="ECO:0000313" key="3">
    <source>
        <dbReference type="WBParaSite" id="SSLN_0001257901-mRNA-1"/>
    </source>
</evidence>
<dbReference type="EMBL" id="UYSU01037040">
    <property type="protein sequence ID" value="VDL98509.1"/>
    <property type="molecule type" value="Genomic_DNA"/>
</dbReference>
<dbReference type="WBParaSite" id="SSLN_0001257901-mRNA-1">
    <property type="protein sequence ID" value="SSLN_0001257901-mRNA-1"/>
    <property type="gene ID" value="SSLN_0001257901"/>
</dbReference>
<evidence type="ECO:0000313" key="2">
    <source>
        <dbReference type="Proteomes" id="UP000275846"/>
    </source>
</evidence>
<proteinExistence type="predicted"/>
<name>A0A183T6M6_SCHSO</name>
<reference evidence="3" key="1">
    <citation type="submission" date="2016-06" db="UniProtKB">
        <authorList>
            <consortium name="WormBaseParasite"/>
        </authorList>
    </citation>
    <scope>IDENTIFICATION</scope>
</reference>
<reference evidence="1 2" key="2">
    <citation type="submission" date="2018-11" db="EMBL/GenBank/DDBJ databases">
        <authorList>
            <consortium name="Pathogen Informatics"/>
        </authorList>
    </citation>
    <scope>NUCLEOTIDE SEQUENCE [LARGE SCALE GENOMIC DNA]</scope>
    <source>
        <strain evidence="1 2">NST_G2</strain>
    </source>
</reference>
<gene>
    <name evidence="1" type="ORF">SSLN_LOCUS12124</name>
</gene>